<dbReference type="OrthoDB" id="515493at2759"/>
<feature type="region of interest" description="Disordered" evidence="6">
    <location>
        <begin position="42"/>
        <end position="62"/>
    </location>
</feature>
<proteinExistence type="predicted"/>
<evidence type="ECO:0000259" key="7">
    <source>
        <dbReference type="PROSITE" id="PS50888"/>
    </source>
</evidence>
<organism evidence="8 9">
    <name type="scientific">Cinnamomum micranthum f. kanehirae</name>
    <dbReference type="NCBI Taxonomy" id="337451"/>
    <lineage>
        <taxon>Eukaryota</taxon>
        <taxon>Viridiplantae</taxon>
        <taxon>Streptophyta</taxon>
        <taxon>Embryophyta</taxon>
        <taxon>Tracheophyta</taxon>
        <taxon>Spermatophyta</taxon>
        <taxon>Magnoliopsida</taxon>
        <taxon>Magnoliidae</taxon>
        <taxon>Laurales</taxon>
        <taxon>Lauraceae</taxon>
        <taxon>Cinnamomum</taxon>
    </lineage>
</organism>
<gene>
    <name evidence="8" type="ORF">CKAN_01347700</name>
</gene>
<keyword evidence="3" id="KW-0804">Transcription</keyword>
<dbReference type="Proteomes" id="UP000283530">
    <property type="component" value="Unassembled WGS sequence"/>
</dbReference>
<dbReference type="PANTHER" id="PTHR46133">
    <property type="entry name" value="BHLH TRANSCRIPTION FACTOR"/>
    <property type="match status" value="1"/>
</dbReference>
<dbReference type="InterPro" id="IPR011598">
    <property type="entry name" value="bHLH_dom"/>
</dbReference>
<dbReference type="SMART" id="SM00353">
    <property type="entry name" value="HLH"/>
    <property type="match status" value="1"/>
</dbReference>
<dbReference type="PANTHER" id="PTHR46133:SF15">
    <property type="entry name" value="BHLH TRANSCRIPTION FACTOR"/>
    <property type="match status" value="1"/>
</dbReference>
<accession>A0A443P1I6</accession>
<keyword evidence="9" id="KW-1185">Reference proteome</keyword>
<evidence type="ECO:0000313" key="9">
    <source>
        <dbReference type="Proteomes" id="UP000283530"/>
    </source>
</evidence>
<dbReference type="InterPro" id="IPR044818">
    <property type="entry name" value="ILR3-like"/>
</dbReference>
<dbReference type="AlphaFoldDB" id="A0A443P1I6"/>
<dbReference type="Pfam" id="PF23177">
    <property type="entry name" value="bHLH_IRO3"/>
    <property type="match status" value="1"/>
</dbReference>
<dbReference type="Gene3D" id="4.10.280.10">
    <property type="entry name" value="Helix-loop-helix DNA-binding domain"/>
    <property type="match status" value="1"/>
</dbReference>
<reference evidence="8 9" key="1">
    <citation type="journal article" date="2019" name="Nat. Plants">
        <title>Stout camphor tree genome fills gaps in understanding of flowering plant genome evolution.</title>
        <authorList>
            <person name="Chaw S.M."/>
            <person name="Liu Y.C."/>
            <person name="Wu Y.W."/>
            <person name="Wang H.Y."/>
            <person name="Lin C.I."/>
            <person name="Wu C.S."/>
            <person name="Ke H.M."/>
            <person name="Chang L.Y."/>
            <person name="Hsu C.Y."/>
            <person name="Yang H.T."/>
            <person name="Sudianto E."/>
            <person name="Hsu M.H."/>
            <person name="Wu K.P."/>
            <person name="Wang L.N."/>
            <person name="Leebens-Mack J.H."/>
            <person name="Tsai I.J."/>
        </authorList>
    </citation>
    <scope>NUCLEOTIDE SEQUENCE [LARGE SCALE GENOMIC DNA]</scope>
    <source>
        <strain evidence="9">cv. Chaw 1501</strain>
        <tissue evidence="8">Young leaves</tissue>
    </source>
</reference>
<dbReference type="PROSITE" id="PS50888">
    <property type="entry name" value="BHLH"/>
    <property type="match status" value="1"/>
</dbReference>
<feature type="compositionally biased region" description="Basic and acidic residues" evidence="6">
    <location>
        <begin position="45"/>
        <end position="62"/>
    </location>
</feature>
<evidence type="ECO:0000256" key="5">
    <source>
        <dbReference type="SAM" id="Coils"/>
    </source>
</evidence>
<dbReference type="GO" id="GO:0046983">
    <property type="term" value="F:protein dimerization activity"/>
    <property type="evidence" value="ECO:0007669"/>
    <property type="project" value="InterPro"/>
</dbReference>
<sequence>METNLNSDFDWIDQVGGSDSDFRWSLDGLGDLPNACVEIGGTHNDAGDLERSNSRKRARDESVLAPKSKACREKMRRERLNDRFVELGSVLHPGKPPKSDKAMILSDAARMLVELRSEAQQLKEENENLLETIKELKAEKNELREEKTKLKADKERLEQQLKAITMPPPAYMPHLAPFHASAVASFASQGQAAANKTTLFPVYPGVAMWQWVPPADVDTSQDHKLQSPAA</sequence>
<feature type="coiled-coil region" evidence="5">
    <location>
        <begin position="105"/>
        <end position="163"/>
    </location>
</feature>
<dbReference type="EMBL" id="QPKB01000005">
    <property type="protein sequence ID" value="RWR84653.1"/>
    <property type="molecule type" value="Genomic_DNA"/>
</dbReference>
<evidence type="ECO:0000256" key="6">
    <source>
        <dbReference type="SAM" id="MobiDB-lite"/>
    </source>
</evidence>
<keyword evidence="1" id="KW-0805">Transcription regulation</keyword>
<dbReference type="GO" id="GO:0006879">
    <property type="term" value="P:intracellular iron ion homeostasis"/>
    <property type="evidence" value="ECO:0007669"/>
    <property type="project" value="InterPro"/>
</dbReference>
<dbReference type="SUPFAM" id="SSF47459">
    <property type="entry name" value="HLH, helix-loop-helix DNA-binding domain"/>
    <property type="match status" value="1"/>
</dbReference>
<evidence type="ECO:0000256" key="2">
    <source>
        <dbReference type="ARBA" id="ARBA00023125"/>
    </source>
</evidence>
<keyword evidence="5" id="KW-0175">Coiled coil</keyword>
<feature type="domain" description="BHLH" evidence="7">
    <location>
        <begin position="64"/>
        <end position="115"/>
    </location>
</feature>
<name>A0A443P1I6_9MAGN</name>
<keyword evidence="2" id="KW-0238">DNA-binding</keyword>
<evidence type="ECO:0000313" key="8">
    <source>
        <dbReference type="EMBL" id="RWR84653.1"/>
    </source>
</evidence>
<dbReference type="GO" id="GO:0003677">
    <property type="term" value="F:DNA binding"/>
    <property type="evidence" value="ECO:0007669"/>
    <property type="project" value="UniProtKB-KW"/>
</dbReference>
<dbReference type="GO" id="GO:0003700">
    <property type="term" value="F:DNA-binding transcription factor activity"/>
    <property type="evidence" value="ECO:0007669"/>
    <property type="project" value="InterPro"/>
</dbReference>
<comment type="caution">
    <text evidence="8">The sequence shown here is derived from an EMBL/GenBank/DDBJ whole genome shotgun (WGS) entry which is preliminary data.</text>
</comment>
<protein>
    <submittedName>
        <fullName evidence="8">Transcription factor ILR3-like protein isoform X2</fullName>
    </submittedName>
</protein>
<dbReference type="InterPro" id="IPR057075">
    <property type="entry name" value="bHLH_IRO3"/>
</dbReference>
<keyword evidence="4" id="KW-0539">Nucleus</keyword>
<dbReference type="CDD" id="cd11446">
    <property type="entry name" value="bHLH_AtILR3_like"/>
    <property type="match status" value="1"/>
</dbReference>
<evidence type="ECO:0000256" key="1">
    <source>
        <dbReference type="ARBA" id="ARBA00023015"/>
    </source>
</evidence>
<dbReference type="InterPro" id="IPR036638">
    <property type="entry name" value="HLH_DNA-bd_sf"/>
</dbReference>
<evidence type="ECO:0000256" key="3">
    <source>
        <dbReference type="ARBA" id="ARBA00023163"/>
    </source>
</evidence>
<evidence type="ECO:0000256" key="4">
    <source>
        <dbReference type="ARBA" id="ARBA00023242"/>
    </source>
</evidence>